<reference evidence="6 7" key="1">
    <citation type="journal article" date="2010" name="J. Bacteriol.">
        <title>Genome sequences of Oceanicola granulosus HTCC2516(T) and Oceanicola batsensis HTCC2597(TDelta).</title>
        <authorList>
            <person name="Thrash J.C."/>
            <person name="Cho J.C."/>
            <person name="Vergin K.L."/>
            <person name="Giovannoni S.J."/>
        </authorList>
    </citation>
    <scope>NUCLEOTIDE SEQUENCE [LARGE SCALE GENOMIC DNA]</scope>
    <source>
        <strain evidence="7">ATCC BAA-863 / DSM 15984 / KCTC 12145 / HTCC2597</strain>
    </source>
</reference>
<dbReference type="InterPro" id="IPR005471">
    <property type="entry name" value="Tscrpt_reg_IclR_N"/>
</dbReference>
<evidence type="ECO:0000256" key="3">
    <source>
        <dbReference type="ARBA" id="ARBA00023163"/>
    </source>
</evidence>
<evidence type="ECO:0000313" key="6">
    <source>
        <dbReference type="EMBL" id="EAQ02185.1"/>
    </source>
</evidence>
<dbReference type="InterPro" id="IPR050707">
    <property type="entry name" value="HTH_MetabolicPath_Reg"/>
</dbReference>
<proteinExistence type="predicted"/>
<sequence length="268" mass="29077">MKGDGLPEDESDPKFVSALARGIGVLRAFRRADITLSNQELAAHTGIPKATVTRLTHTLCKLGCLALVDSTGEYRLAAGAMTLGLSAAVATDLQDRAMRELEEMCVSDNANVAGGLSERHNLSMIYLATYRKPRALALSFNLGGEAPLFATAIGRAALMALSEDKQEDLLDRARHRARLDTREKLGRWLAKAREDYAAYGYCTSFGDWRKEIHGIAAPVVLPDRSRNLALNVGGLSFFNPPETLIAEHGDRLLTAAANLSLRQNTDAK</sequence>
<dbReference type="RefSeq" id="WP_009803727.1">
    <property type="nucleotide sequence ID" value="NZ_AAMO01000008.1"/>
</dbReference>
<dbReference type="GO" id="GO:0003677">
    <property type="term" value="F:DNA binding"/>
    <property type="evidence" value="ECO:0007669"/>
    <property type="project" value="UniProtKB-KW"/>
</dbReference>
<accession>A3U094</accession>
<keyword evidence="1" id="KW-0805">Transcription regulation</keyword>
<dbReference type="InterPro" id="IPR029016">
    <property type="entry name" value="GAF-like_dom_sf"/>
</dbReference>
<evidence type="ECO:0000256" key="2">
    <source>
        <dbReference type="ARBA" id="ARBA00023125"/>
    </source>
</evidence>
<protein>
    <submittedName>
        <fullName evidence="6">Transcriptional regulator, IclR family protein</fullName>
    </submittedName>
</protein>
<name>A3U094_PSEBH</name>
<dbReference type="AlphaFoldDB" id="A3U094"/>
<dbReference type="SUPFAM" id="SSF55781">
    <property type="entry name" value="GAF domain-like"/>
    <property type="match status" value="1"/>
</dbReference>
<dbReference type="PANTHER" id="PTHR30136">
    <property type="entry name" value="HELIX-TURN-HELIX TRANSCRIPTIONAL REGULATOR, ICLR FAMILY"/>
    <property type="match status" value="1"/>
</dbReference>
<dbReference type="HOGENOM" id="CLU_062618_0_0_5"/>
<dbReference type="SMART" id="SM00346">
    <property type="entry name" value="HTH_ICLR"/>
    <property type="match status" value="1"/>
</dbReference>
<gene>
    <name evidence="6" type="ORF">OB2597_18921</name>
</gene>
<dbReference type="Proteomes" id="UP000004318">
    <property type="component" value="Unassembled WGS sequence"/>
</dbReference>
<evidence type="ECO:0000259" key="5">
    <source>
        <dbReference type="PROSITE" id="PS51078"/>
    </source>
</evidence>
<organism evidence="6 7">
    <name type="scientific">Pseudooceanicola batsensis (strain ATCC BAA-863 / DSM 15984 / KCTC 12145 / HTCC2597)</name>
    <name type="common">Oceanicola batsensis</name>
    <dbReference type="NCBI Taxonomy" id="252305"/>
    <lineage>
        <taxon>Bacteria</taxon>
        <taxon>Pseudomonadati</taxon>
        <taxon>Pseudomonadota</taxon>
        <taxon>Alphaproteobacteria</taxon>
        <taxon>Rhodobacterales</taxon>
        <taxon>Paracoccaceae</taxon>
        <taxon>Pseudooceanicola</taxon>
    </lineage>
</organism>
<dbReference type="GO" id="GO:0045892">
    <property type="term" value="P:negative regulation of DNA-templated transcription"/>
    <property type="evidence" value="ECO:0007669"/>
    <property type="project" value="TreeGrafter"/>
</dbReference>
<dbReference type="InterPro" id="IPR014757">
    <property type="entry name" value="Tscrpt_reg_IclR_C"/>
</dbReference>
<dbReference type="Gene3D" id="1.10.10.10">
    <property type="entry name" value="Winged helix-like DNA-binding domain superfamily/Winged helix DNA-binding domain"/>
    <property type="match status" value="1"/>
</dbReference>
<dbReference type="SUPFAM" id="SSF46785">
    <property type="entry name" value="Winged helix' DNA-binding domain"/>
    <property type="match status" value="1"/>
</dbReference>
<keyword evidence="3" id="KW-0804">Transcription</keyword>
<dbReference type="InterPro" id="IPR036388">
    <property type="entry name" value="WH-like_DNA-bd_sf"/>
</dbReference>
<keyword evidence="2" id="KW-0238">DNA-binding</keyword>
<dbReference type="EMBL" id="AAMO01000008">
    <property type="protein sequence ID" value="EAQ02185.1"/>
    <property type="molecule type" value="Genomic_DNA"/>
</dbReference>
<dbReference type="Pfam" id="PF01614">
    <property type="entry name" value="IclR_C"/>
    <property type="match status" value="1"/>
</dbReference>
<dbReference type="GO" id="GO:0003700">
    <property type="term" value="F:DNA-binding transcription factor activity"/>
    <property type="evidence" value="ECO:0007669"/>
    <property type="project" value="TreeGrafter"/>
</dbReference>
<feature type="domain" description="HTH iclR-type" evidence="4">
    <location>
        <begin position="16"/>
        <end position="78"/>
    </location>
</feature>
<evidence type="ECO:0000313" key="7">
    <source>
        <dbReference type="Proteomes" id="UP000004318"/>
    </source>
</evidence>
<dbReference type="PROSITE" id="PS51077">
    <property type="entry name" value="HTH_ICLR"/>
    <property type="match status" value="1"/>
</dbReference>
<evidence type="ECO:0000256" key="1">
    <source>
        <dbReference type="ARBA" id="ARBA00023015"/>
    </source>
</evidence>
<dbReference type="OrthoDB" id="9807558at2"/>
<dbReference type="InterPro" id="IPR036390">
    <property type="entry name" value="WH_DNA-bd_sf"/>
</dbReference>
<dbReference type="STRING" id="252305.OB2597_18921"/>
<comment type="caution">
    <text evidence="6">The sequence shown here is derived from an EMBL/GenBank/DDBJ whole genome shotgun (WGS) entry which is preliminary data.</text>
</comment>
<dbReference type="Pfam" id="PF09339">
    <property type="entry name" value="HTH_IclR"/>
    <property type="match status" value="1"/>
</dbReference>
<feature type="domain" description="IclR-ED" evidence="5">
    <location>
        <begin position="79"/>
        <end position="265"/>
    </location>
</feature>
<keyword evidence="7" id="KW-1185">Reference proteome</keyword>
<evidence type="ECO:0000259" key="4">
    <source>
        <dbReference type="PROSITE" id="PS51077"/>
    </source>
</evidence>
<dbReference type="PANTHER" id="PTHR30136:SF33">
    <property type="entry name" value="TRANSCRIPTIONAL REGULATORY PROTEIN"/>
    <property type="match status" value="1"/>
</dbReference>
<dbReference type="Gene3D" id="3.30.450.40">
    <property type="match status" value="1"/>
</dbReference>
<dbReference type="PROSITE" id="PS51078">
    <property type="entry name" value="ICLR_ED"/>
    <property type="match status" value="1"/>
</dbReference>